<dbReference type="Pfam" id="PF06985">
    <property type="entry name" value="HET"/>
    <property type="match status" value="1"/>
</dbReference>
<evidence type="ECO:0000259" key="1">
    <source>
        <dbReference type="Pfam" id="PF06985"/>
    </source>
</evidence>
<dbReference type="STRING" id="1073089.A0A1L9RB12"/>
<dbReference type="AlphaFoldDB" id="A0A1L9RB12"/>
<dbReference type="GeneID" id="63754608"/>
<organism evidence="2 3">
    <name type="scientific">Aspergillus wentii DTO 134E9</name>
    <dbReference type="NCBI Taxonomy" id="1073089"/>
    <lineage>
        <taxon>Eukaryota</taxon>
        <taxon>Fungi</taxon>
        <taxon>Dikarya</taxon>
        <taxon>Ascomycota</taxon>
        <taxon>Pezizomycotina</taxon>
        <taxon>Eurotiomycetes</taxon>
        <taxon>Eurotiomycetidae</taxon>
        <taxon>Eurotiales</taxon>
        <taxon>Aspergillaceae</taxon>
        <taxon>Aspergillus</taxon>
        <taxon>Aspergillus subgen. Cremei</taxon>
    </lineage>
</organism>
<dbReference type="OrthoDB" id="5362512at2759"/>
<dbReference type="EMBL" id="KV878215">
    <property type="protein sequence ID" value="OJJ32047.1"/>
    <property type="molecule type" value="Genomic_DNA"/>
</dbReference>
<keyword evidence="3" id="KW-1185">Reference proteome</keyword>
<name>A0A1L9RB12_ASPWE</name>
<accession>A0A1L9RB12</accession>
<reference evidence="3" key="1">
    <citation type="journal article" date="2017" name="Genome Biol.">
        <title>Comparative genomics reveals high biological diversity and specific adaptations in the industrially and medically important fungal genus Aspergillus.</title>
        <authorList>
            <person name="de Vries R.P."/>
            <person name="Riley R."/>
            <person name="Wiebenga A."/>
            <person name="Aguilar-Osorio G."/>
            <person name="Amillis S."/>
            <person name="Uchima C.A."/>
            <person name="Anderluh G."/>
            <person name="Asadollahi M."/>
            <person name="Askin M."/>
            <person name="Barry K."/>
            <person name="Battaglia E."/>
            <person name="Bayram O."/>
            <person name="Benocci T."/>
            <person name="Braus-Stromeyer S.A."/>
            <person name="Caldana C."/>
            <person name="Canovas D."/>
            <person name="Cerqueira G.C."/>
            <person name="Chen F."/>
            <person name="Chen W."/>
            <person name="Choi C."/>
            <person name="Clum A."/>
            <person name="Dos Santos R.A."/>
            <person name="Damasio A.R."/>
            <person name="Diallinas G."/>
            <person name="Emri T."/>
            <person name="Fekete E."/>
            <person name="Flipphi M."/>
            <person name="Freyberg S."/>
            <person name="Gallo A."/>
            <person name="Gournas C."/>
            <person name="Habgood R."/>
            <person name="Hainaut M."/>
            <person name="Harispe M.L."/>
            <person name="Henrissat B."/>
            <person name="Hilden K.S."/>
            <person name="Hope R."/>
            <person name="Hossain A."/>
            <person name="Karabika E."/>
            <person name="Karaffa L."/>
            <person name="Karanyi Z."/>
            <person name="Krasevec N."/>
            <person name="Kuo A."/>
            <person name="Kusch H."/>
            <person name="LaButti K."/>
            <person name="Lagendijk E.L."/>
            <person name="Lapidus A."/>
            <person name="Levasseur A."/>
            <person name="Lindquist E."/>
            <person name="Lipzen A."/>
            <person name="Logrieco A.F."/>
            <person name="MacCabe A."/>
            <person name="Maekelae M.R."/>
            <person name="Malavazi I."/>
            <person name="Melin P."/>
            <person name="Meyer V."/>
            <person name="Mielnichuk N."/>
            <person name="Miskei M."/>
            <person name="Molnar A.P."/>
            <person name="Mule G."/>
            <person name="Ngan C.Y."/>
            <person name="Orejas M."/>
            <person name="Orosz E."/>
            <person name="Ouedraogo J.P."/>
            <person name="Overkamp K.M."/>
            <person name="Park H.-S."/>
            <person name="Perrone G."/>
            <person name="Piumi F."/>
            <person name="Punt P.J."/>
            <person name="Ram A.F."/>
            <person name="Ramon A."/>
            <person name="Rauscher S."/>
            <person name="Record E."/>
            <person name="Riano-Pachon D.M."/>
            <person name="Robert V."/>
            <person name="Roehrig J."/>
            <person name="Ruller R."/>
            <person name="Salamov A."/>
            <person name="Salih N.S."/>
            <person name="Samson R.A."/>
            <person name="Sandor E."/>
            <person name="Sanguinetti M."/>
            <person name="Schuetze T."/>
            <person name="Sepcic K."/>
            <person name="Shelest E."/>
            <person name="Sherlock G."/>
            <person name="Sophianopoulou V."/>
            <person name="Squina F.M."/>
            <person name="Sun H."/>
            <person name="Susca A."/>
            <person name="Todd R.B."/>
            <person name="Tsang A."/>
            <person name="Unkles S.E."/>
            <person name="van de Wiele N."/>
            <person name="van Rossen-Uffink D."/>
            <person name="Oliveira J.V."/>
            <person name="Vesth T.C."/>
            <person name="Visser J."/>
            <person name="Yu J.-H."/>
            <person name="Zhou M."/>
            <person name="Andersen M.R."/>
            <person name="Archer D.B."/>
            <person name="Baker S.E."/>
            <person name="Benoit I."/>
            <person name="Brakhage A.A."/>
            <person name="Braus G.H."/>
            <person name="Fischer R."/>
            <person name="Frisvad J.C."/>
            <person name="Goldman G.H."/>
            <person name="Houbraken J."/>
            <person name="Oakley B."/>
            <person name="Pocsi I."/>
            <person name="Scazzocchio C."/>
            <person name="Seiboth B."/>
            <person name="vanKuyk P.A."/>
            <person name="Wortman J."/>
            <person name="Dyer P.S."/>
            <person name="Grigoriev I.V."/>
        </authorList>
    </citation>
    <scope>NUCLEOTIDE SEQUENCE [LARGE SCALE GENOMIC DNA]</scope>
    <source>
        <strain evidence="3">DTO 134E9</strain>
    </source>
</reference>
<gene>
    <name evidence="2" type="ORF">ASPWEDRAFT_646994</name>
</gene>
<proteinExistence type="predicted"/>
<dbReference type="Proteomes" id="UP000184383">
    <property type="component" value="Unassembled WGS sequence"/>
</dbReference>
<dbReference type="VEuPathDB" id="FungiDB:ASPWEDRAFT_646994"/>
<protein>
    <recommendedName>
        <fullName evidence="1">Heterokaryon incompatibility domain-containing protein</fullName>
    </recommendedName>
</protein>
<dbReference type="PANTHER" id="PTHR33112">
    <property type="entry name" value="DOMAIN PROTEIN, PUTATIVE-RELATED"/>
    <property type="match status" value="1"/>
</dbReference>
<feature type="domain" description="Heterokaryon incompatibility" evidence="1">
    <location>
        <begin position="219"/>
        <end position="378"/>
    </location>
</feature>
<dbReference type="PANTHER" id="PTHR33112:SF9">
    <property type="entry name" value="HETEROKARYON INCOMPATIBILITY DOMAIN-CONTAINING PROTEIN"/>
    <property type="match status" value="1"/>
</dbReference>
<dbReference type="InterPro" id="IPR010730">
    <property type="entry name" value="HET"/>
</dbReference>
<sequence>MRRIRDMKDKINSCVNDLEYGLARKRYEFKTRDNGIFPFPRRCRNCNNLPCYRYDMSKDRSWSRRKKILRVYDLDTKDKCHFCGFLARVLRHYFGDYQGQEQFTLYMKTGCPLIISVTSPSLLPQYGGMTFIEVFKDSNNALLPWSNTPFIGSSSVHFDHSDDPGVYEFISECLSECQTSHPNCKSPDAVPLPKRLLEVSEPNRTCRLVEPTQDQRGTYTALSYCWGTGNPLKLIQELYHFYKNGIPWDKLPQLFQDAMRITNRLGVSNIWIDSLCIIQDSQEDWEVEAEKMASIYQNAHVTIVAGSSPNPETPILRERDLDITKAEFNFIEKNGLESYLFSRLVHEDMFDSYHIEAKQISSRRWKETLYQRGWTFQEDLLSRRTIHYLSNRIVWECRMLHCDERQLPQDRRQALDRSDLTPWTWWEFVEAYAVRDLTCISDKLPAMSGIANMMSQKTGDDYLGGLWRSSLITDLAWSSYMNWYGREKPTYIPPREYIAPSWSWASIAKPSRITNFEANVARDRICATVIDASVTLKGHNRFGEVSDGFVQLRGPVREVKLHYPDRYGIFKHCFPACELAEQRIDILIMLDMEICVGDGLMETGEKVPTMCRRYAEDEANDPMPGKNAYPAVHIIFLLDTEFGNVSGLVLGRSPRVPGAYERLGVVGLKTNELKQAKKLAVESTITIV</sequence>
<dbReference type="RefSeq" id="XP_040685724.1">
    <property type="nucleotide sequence ID" value="XM_040838760.1"/>
</dbReference>
<evidence type="ECO:0000313" key="3">
    <source>
        <dbReference type="Proteomes" id="UP000184383"/>
    </source>
</evidence>
<evidence type="ECO:0000313" key="2">
    <source>
        <dbReference type="EMBL" id="OJJ32047.1"/>
    </source>
</evidence>